<feature type="chain" id="PRO_5026136959" description="Sushi domain-containing protein" evidence="5">
    <location>
        <begin position="19"/>
        <end position="776"/>
    </location>
</feature>
<evidence type="ECO:0000256" key="2">
    <source>
        <dbReference type="ARBA" id="ARBA00022729"/>
    </source>
</evidence>
<evidence type="ECO:0000256" key="3">
    <source>
        <dbReference type="ARBA" id="ARBA00023157"/>
    </source>
</evidence>
<feature type="disulfide bond" evidence="4">
    <location>
        <begin position="450"/>
        <end position="493"/>
    </location>
</feature>
<dbReference type="GO" id="GO:0005615">
    <property type="term" value="C:extracellular space"/>
    <property type="evidence" value="ECO:0000318"/>
    <property type="project" value="GO_Central"/>
</dbReference>
<keyword evidence="3 4" id="KW-1015">Disulfide bond</keyword>
<protein>
    <recommendedName>
        <fullName evidence="6">Sushi domain-containing protein</fullName>
    </recommendedName>
</protein>
<dbReference type="InParanoid" id="A0A6I8PG17"/>
<feature type="domain" description="Sushi" evidence="6">
    <location>
        <begin position="20"/>
        <end position="79"/>
    </location>
</feature>
<dbReference type="AlphaFoldDB" id="A0A6I8PG17"/>
<proteinExistence type="predicted"/>
<dbReference type="PANTHER" id="PTHR45785:SF7">
    <property type="entry name" value="COMPLEMENT FACTOR H"/>
    <property type="match status" value="1"/>
</dbReference>
<feature type="domain" description="Sushi" evidence="6">
    <location>
        <begin position="140"/>
        <end position="198"/>
    </location>
</feature>
<evidence type="ECO:0000256" key="4">
    <source>
        <dbReference type="PROSITE-ProRule" id="PRU00302"/>
    </source>
</evidence>
<keyword evidence="8" id="KW-1185">Reference proteome</keyword>
<feature type="domain" description="Sushi" evidence="6">
    <location>
        <begin position="263"/>
        <end position="321"/>
    </location>
</feature>
<dbReference type="InterPro" id="IPR035976">
    <property type="entry name" value="Sushi/SCR/CCP_sf"/>
</dbReference>
<evidence type="ECO:0000256" key="1">
    <source>
        <dbReference type="ARBA" id="ARBA00022659"/>
    </source>
</evidence>
<evidence type="ECO:0000313" key="8">
    <source>
        <dbReference type="Proteomes" id="UP000002279"/>
    </source>
</evidence>
<accession>A0A6I8PG17</accession>
<dbReference type="FunFam" id="2.10.70.10:FF:000026">
    <property type="entry name" value="Complement inhibitory factor H"/>
    <property type="match status" value="2"/>
</dbReference>
<keyword evidence="1 4" id="KW-0768">Sushi</keyword>
<dbReference type="Pfam" id="PF00084">
    <property type="entry name" value="Sushi"/>
    <property type="match status" value="8"/>
</dbReference>
<dbReference type="OMA" id="KFATCEN"/>
<evidence type="ECO:0000256" key="5">
    <source>
        <dbReference type="SAM" id="SignalP"/>
    </source>
</evidence>
<dbReference type="PROSITE" id="PS50923">
    <property type="entry name" value="SUSHI"/>
    <property type="match status" value="7"/>
</dbReference>
<dbReference type="Bgee" id="ENSOANG00000044965">
    <property type="expression patterns" value="Expressed in liver and 3 other cell types or tissues"/>
</dbReference>
<dbReference type="Gene3D" id="2.10.70.10">
    <property type="entry name" value="Complement Module, domain 1"/>
    <property type="match status" value="12"/>
</dbReference>
<feature type="signal peptide" evidence="5">
    <location>
        <begin position="1"/>
        <end position="18"/>
    </location>
</feature>
<dbReference type="Proteomes" id="UP000002279">
    <property type="component" value="Unplaced"/>
</dbReference>
<name>A0A6I8PG17_ORNAN</name>
<evidence type="ECO:0000259" key="6">
    <source>
        <dbReference type="PROSITE" id="PS50923"/>
    </source>
</evidence>
<dbReference type="FunFam" id="2.10.70.10:FF:000060">
    <property type="entry name" value="Complement inhibitory factor H"/>
    <property type="match status" value="1"/>
</dbReference>
<comment type="caution">
    <text evidence="4">Lacks conserved residue(s) required for the propagation of feature annotation.</text>
</comment>
<dbReference type="GO" id="GO:0006956">
    <property type="term" value="P:complement activation"/>
    <property type="evidence" value="ECO:0000318"/>
    <property type="project" value="GO_Central"/>
</dbReference>
<feature type="domain" description="Sushi" evidence="6">
    <location>
        <begin position="201"/>
        <end position="260"/>
    </location>
</feature>
<reference evidence="7" key="1">
    <citation type="submission" date="2025-08" db="UniProtKB">
        <authorList>
            <consortium name="Ensembl"/>
        </authorList>
    </citation>
    <scope>IDENTIFICATION</scope>
    <source>
        <strain evidence="7">Glennie</strain>
    </source>
</reference>
<dbReference type="InterPro" id="IPR051503">
    <property type="entry name" value="ComplSys_Reg/VirEntry_Med"/>
</dbReference>
<feature type="domain" description="Sushi" evidence="6">
    <location>
        <begin position="389"/>
        <end position="446"/>
    </location>
</feature>
<dbReference type="SMART" id="SM00032">
    <property type="entry name" value="CCP"/>
    <property type="match status" value="11"/>
</dbReference>
<dbReference type="GO" id="GO:0001851">
    <property type="term" value="F:complement component C3b binding"/>
    <property type="evidence" value="ECO:0000318"/>
    <property type="project" value="GO_Central"/>
</dbReference>
<evidence type="ECO:0000313" key="7">
    <source>
        <dbReference type="Ensembl" id="ENSOANP00000050983.1"/>
    </source>
</evidence>
<feature type="disulfide bond" evidence="4">
    <location>
        <begin position="328"/>
        <end position="371"/>
    </location>
</feature>
<feature type="disulfide bond" evidence="4">
    <location>
        <begin position="265"/>
        <end position="308"/>
    </location>
</feature>
<feature type="domain" description="Sushi" evidence="6">
    <location>
        <begin position="326"/>
        <end position="384"/>
    </location>
</feature>
<feature type="domain" description="Sushi" evidence="6">
    <location>
        <begin position="448"/>
        <end position="506"/>
    </location>
</feature>
<dbReference type="Ensembl" id="ENSOANT00000054937.1">
    <property type="protein sequence ID" value="ENSOANP00000050983.1"/>
    <property type="gene ID" value="ENSOANG00000044965.1"/>
</dbReference>
<organism evidence="7 8">
    <name type="scientific">Ornithorhynchus anatinus</name>
    <name type="common">Duckbill platypus</name>
    <dbReference type="NCBI Taxonomy" id="9258"/>
    <lineage>
        <taxon>Eukaryota</taxon>
        <taxon>Metazoa</taxon>
        <taxon>Chordata</taxon>
        <taxon>Craniata</taxon>
        <taxon>Vertebrata</taxon>
        <taxon>Euteleostomi</taxon>
        <taxon>Mammalia</taxon>
        <taxon>Monotremata</taxon>
        <taxon>Ornithorhynchidae</taxon>
        <taxon>Ornithorhynchus</taxon>
    </lineage>
</organism>
<keyword evidence="2 5" id="KW-0732">Signal</keyword>
<dbReference type="InterPro" id="IPR000436">
    <property type="entry name" value="Sushi_SCR_CCP_dom"/>
</dbReference>
<dbReference type="CDD" id="cd00033">
    <property type="entry name" value="CCP"/>
    <property type="match status" value="6"/>
</dbReference>
<dbReference type="SUPFAM" id="SSF57535">
    <property type="entry name" value="Complement control module/SCR domain"/>
    <property type="match status" value="12"/>
</dbReference>
<sequence>MGFLQRIVFLVSWTYCAAQGNCKKIYINNGHFSKTNELYNLDETAQYLCTEGYTTPEGTESGHLKCLEKGWSVRPKCIKTCKRPEFKNARYKGNQTVFHLNGKLEYECLDGYIRREERSTVDSIVCGVDGWSHLPECHETECDIPDLKPNIRAINGKDKFKVGDVLSFACQKKLKRIGPESIQCYHFGWSPEPPTCQEVVKSCGLLPKLANGKANLNIKKWSYLHGEVVEYECDAKFIMKGPKRIECSDGEWTSLPACIEVEKTCDDPPELNQGDLKSSHTPPYHHGDSVEYSCKEAFIMIGNKIVTCIQGTWTALPQCIGINQLKKCSVPPDPSDGKITSTKENDYKHNSFLLFICNANFEAEESTRIPCINGKWQRLPKCLSKERRKLCSPPPQIPHAQMISTTVSYTNGETLAVRCEDDYLLQGPEEIKCENGVWKFVPRCVSNGKCGPPPPIDNGDITSFLLREYPPGAQVEYKCQNLYKLEGSKQATCINGKWSNPPSCLEACTASPEDMLRNNIEFRWSDSKKLYSEPGDVIEFSCKKGFKKASESPPFRAKCLQGTIIYPKCIEEACVTSLEDMVRNNIELRWSPSEIQYIDPGDVIEFACKLGFNKAPGSPPFRAKCFQATIIYPQCVKESCTTSLEDMVRNNIEFRWSSSKIQYIEPGGVIEFACKLGFNKAPGSAPFRAQCLQGTIMYPKCVKETCTTSLEAMVRNNLELRWSDSKIQHIEPGDAVEFTCKLGFTKAPGSAPFRAQCLQGVVLYPKCIEGLQLKKE</sequence>
<dbReference type="GeneTree" id="ENSGT00940000154386"/>
<dbReference type="PANTHER" id="PTHR45785">
    <property type="entry name" value="COMPLEMENT FACTOR H-RELATED"/>
    <property type="match status" value="1"/>
</dbReference>
<reference evidence="7" key="2">
    <citation type="submission" date="2025-09" db="UniProtKB">
        <authorList>
            <consortium name="Ensembl"/>
        </authorList>
    </citation>
    <scope>IDENTIFICATION</scope>
    <source>
        <strain evidence="7">Glennie</strain>
    </source>
</reference>
<dbReference type="FunCoup" id="A0A6I8PG17">
    <property type="interactions" value="104"/>
</dbReference>